<keyword evidence="2 6" id="KW-0489">Methyltransferase</keyword>
<dbReference type="VEuPathDB" id="FungiDB:C8Q69DRAFT_489069"/>
<evidence type="ECO:0000256" key="2">
    <source>
        <dbReference type="ARBA" id="ARBA00022603"/>
    </source>
</evidence>
<evidence type="ECO:0000256" key="1">
    <source>
        <dbReference type="ARBA" id="ARBA00008361"/>
    </source>
</evidence>
<dbReference type="SUPFAM" id="SSF53335">
    <property type="entry name" value="S-adenosyl-L-methionine-dependent methyltransferases"/>
    <property type="match status" value="1"/>
</dbReference>
<dbReference type="Pfam" id="PF08241">
    <property type="entry name" value="Methyltransf_11"/>
    <property type="match status" value="1"/>
</dbReference>
<comment type="similarity">
    <text evidence="1">Belongs to the methyltransferase superfamily.</text>
</comment>
<dbReference type="PANTHER" id="PTHR44942:SF4">
    <property type="entry name" value="METHYLTRANSFERASE TYPE 11 DOMAIN-CONTAINING PROTEIN"/>
    <property type="match status" value="1"/>
</dbReference>
<keyword evidence="3 6" id="KW-0808">Transferase</keyword>
<sequence>MTTFSQQTFGHAAYATFRPTYPDSLYERVLSYHSGGHDVLVDLGTGHGLVARSLCGAFTKVYGVDQSAGMIEQARQKTPVSTNIEYRQASAESLPFLEDGSVDLVVAGQAAHWFNYPPLFEELRRVVRPGGSIAFWGYKDPVFPGHPEATAILHHYSYGDHPDLLGPYWSYGRAIIQDNLHAMQPPDEDWTDIQRVEYEPGLSAPGTGKGTMLMTKTLALEQVLGYIRTYSAFHGWQQAHPERKAKGDGGAGDVIDECAEKMVAADESWRRSADWRREEVIVEWGTALVMARRSSM</sequence>
<proteinExistence type="inferred from homology"/>
<dbReference type="GO" id="GO:0032259">
    <property type="term" value="P:methylation"/>
    <property type="evidence" value="ECO:0007669"/>
    <property type="project" value="UniProtKB-KW"/>
</dbReference>
<keyword evidence="4" id="KW-0949">S-adenosyl-L-methionine</keyword>
<evidence type="ECO:0000259" key="5">
    <source>
        <dbReference type="Pfam" id="PF08241"/>
    </source>
</evidence>
<accession>A0A443HI21</accession>
<dbReference type="InterPro" id="IPR029063">
    <property type="entry name" value="SAM-dependent_MTases_sf"/>
</dbReference>
<dbReference type="PANTHER" id="PTHR44942">
    <property type="entry name" value="METHYLTRANSF_11 DOMAIN-CONTAINING PROTEIN"/>
    <property type="match status" value="1"/>
</dbReference>
<dbReference type="Proteomes" id="UP000283841">
    <property type="component" value="Unassembled WGS sequence"/>
</dbReference>
<name>A0A443HI21_BYSSP</name>
<dbReference type="InterPro" id="IPR051052">
    <property type="entry name" value="Diverse_substrate_MTase"/>
</dbReference>
<dbReference type="CDD" id="cd02440">
    <property type="entry name" value="AdoMet_MTases"/>
    <property type="match status" value="1"/>
</dbReference>
<reference evidence="6 7" key="1">
    <citation type="journal article" date="2018" name="Front. Microbiol.">
        <title>Genomic and genetic insights into a cosmopolitan fungus, Paecilomyces variotii (Eurotiales).</title>
        <authorList>
            <person name="Urquhart A.S."/>
            <person name="Mondo S.J."/>
            <person name="Makela M.R."/>
            <person name="Hane J.K."/>
            <person name="Wiebenga A."/>
            <person name="He G."/>
            <person name="Mihaltcheva S."/>
            <person name="Pangilinan J."/>
            <person name="Lipzen A."/>
            <person name="Barry K."/>
            <person name="de Vries R.P."/>
            <person name="Grigoriev I.V."/>
            <person name="Idnurm A."/>
        </authorList>
    </citation>
    <scope>NUCLEOTIDE SEQUENCE [LARGE SCALE GENOMIC DNA]</scope>
    <source>
        <strain evidence="6 7">CBS 101075</strain>
    </source>
</reference>
<organism evidence="6 7">
    <name type="scientific">Byssochlamys spectabilis</name>
    <name type="common">Paecilomyces variotii</name>
    <dbReference type="NCBI Taxonomy" id="264951"/>
    <lineage>
        <taxon>Eukaryota</taxon>
        <taxon>Fungi</taxon>
        <taxon>Dikarya</taxon>
        <taxon>Ascomycota</taxon>
        <taxon>Pezizomycotina</taxon>
        <taxon>Eurotiomycetes</taxon>
        <taxon>Eurotiomycetidae</taxon>
        <taxon>Eurotiales</taxon>
        <taxon>Thermoascaceae</taxon>
        <taxon>Paecilomyces</taxon>
    </lineage>
</organism>
<dbReference type="GO" id="GO:0008757">
    <property type="term" value="F:S-adenosylmethionine-dependent methyltransferase activity"/>
    <property type="evidence" value="ECO:0007669"/>
    <property type="project" value="InterPro"/>
</dbReference>
<evidence type="ECO:0000256" key="4">
    <source>
        <dbReference type="ARBA" id="ARBA00022691"/>
    </source>
</evidence>
<dbReference type="STRING" id="264951.A0A443HI21"/>
<dbReference type="EMBL" id="RCNU01000020">
    <property type="protein sequence ID" value="RWQ91445.1"/>
    <property type="molecule type" value="Genomic_DNA"/>
</dbReference>
<evidence type="ECO:0000313" key="7">
    <source>
        <dbReference type="Proteomes" id="UP000283841"/>
    </source>
</evidence>
<dbReference type="RefSeq" id="XP_028481090.1">
    <property type="nucleotide sequence ID" value="XM_028632094.1"/>
</dbReference>
<dbReference type="AlphaFoldDB" id="A0A443HI21"/>
<keyword evidence="7" id="KW-1185">Reference proteome</keyword>
<gene>
    <name evidence="6" type="ORF">C8Q69DRAFT_489069</name>
</gene>
<evidence type="ECO:0000256" key="3">
    <source>
        <dbReference type="ARBA" id="ARBA00022679"/>
    </source>
</evidence>
<feature type="domain" description="Methyltransferase type 11" evidence="5">
    <location>
        <begin position="41"/>
        <end position="135"/>
    </location>
</feature>
<comment type="caution">
    <text evidence="6">The sequence shown here is derived from an EMBL/GenBank/DDBJ whole genome shotgun (WGS) entry which is preliminary data.</text>
</comment>
<dbReference type="InterPro" id="IPR013216">
    <property type="entry name" value="Methyltransf_11"/>
</dbReference>
<dbReference type="GeneID" id="39601371"/>
<evidence type="ECO:0000313" key="6">
    <source>
        <dbReference type="EMBL" id="RWQ91445.1"/>
    </source>
</evidence>
<protein>
    <submittedName>
        <fullName evidence="6">S-adenosyl-L-methionine-dependent methyltransferase</fullName>
    </submittedName>
</protein>
<dbReference type="Gene3D" id="3.40.50.150">
    <property type="entry name" value="Vaccinia Virus protein VP39"/>
    <property type="match status" value="1"/>
</dbReference>